<proteinExistence type="predicted"/>
<dbReference type="EMBL" id="LR824008">
    <property type="protein sequence ID" value="CAD0196612.1"/>
    <property type="molecule type" value="Genomic_DNA"/>
</dbReference>
<evidence type="ECO:0000313" key="3">
    <source>
        <dbReference type="Proteomes" id="UP001154114"/>
    </source>
</evidence>
<gene>
    <name evidence="2" type="ORF">CINC_LOCUS10902</name>
</gene>
<sequence>MCTVPRERVRAAGRGGRGGARRRGRRRGRAAAARTHLRARVLAAVGELGVGLGGRRRVRRLLAAQLAARLLPLAQLAPHLAQRAALRLRGGLAALDEPHRVLLYGRELVHERGQVVGVGARRGGLVVERQRLVELGEVSLRLGSGGLRGGGVGLVFGGRQRRLELTTGGTFGFVRTYSSLVTLCL</sequence>
<evidence type="ECO:0000256" key="1">
    <source>
        <dbReference type="SAM" id="MobiDB-lite"/>
    </source>
</evidence>
<dbReference type="AlphaFoldDB" id="A0A9N8KZP7"/>
<organism evidence="2 3">
    <name type="scientific">Chrysodeixis includens</name>
    <name type="common">Soybean looper</name>
    <name type="synonym">Pseudoplusia includens</name>
    <dbReference type="NCBI Taxonomy" id="689277"/>
    <lineage>
        <taxon>Eukaryota</taxon>
        <taxon>Metazoa</taxon>
        <taxon>Ecdysozoa</taxon>
        <taxon>Arthropoda</taxon>
        <taxon>Hexapoda</taxon>
        <taxon>Insecta</taxon>
        <taxon>Pterygota</taxon>
        <taxon>Neoptera</taxon>
        <taxon>Endopterygota</taxon>
        <taxon>Lepidoptera</taxon>
        <taxon>Glossata</taxon>
        <taxon>Ditrysia</taxon>
        <taxon>Noctuoidea</taxon>
        <taxon>Noctuidae</taxon>
        <taxon>Plusiinae</taxon>
        <taxon>Chrysodeixis</taxon>
    </lineage>
</organism>
<feature type="compositionally biased region" description="Basic and acidic residues" evidence="1">
    <location>
        <begin position="1"/>
        <end position="10"/>
    </location>
</feature>
<dbReference type="Proteomes" id="UP001154114">
    <property type="component" value="Chromosome 5"/>
</dbReference>
<feature type="region of interest" description="Disordered" evidence="1">
    <location>
        <begin position="1"/>
        <end position="30"/>
    </location>
</feature>
<feature type="compositionally biased region" description="Basic residues" evidence="1">
    <location>
        <begin position="19"/>
        <end position="30"/>
    </location>
</feature>
<keyword evidence="3" id="KW-1185">Reference proteome</keyword>
<reference evidence="2" key="1">
    <citation type="submission" date="2021-12" db="EMBL/GenBank/DDBJ databases">
        <authorList>
            <person name="King R."/>
        </authorList>
    </citation>
    <scope>NUCLEOTIDE SEQUENCE</scope>
</reference>
<name>A0A9N8KZP7_CHRIL</name>
<protein>
    <submittedName>
        <fullName evidence="2">Uncharacterized protein</fullName>
    </submittedName>
</protein>
<accession>A0A9N8KZP7</accession>
<evidence type="ECO:0000313" key="2">
    <source>
        <dbReference type="EMBL" id="CAD0196612.1"/>
    </source>
</evidence>